<dbReference type="Pfam" id="PF01255">
    <property type="entry name" value="Prenyltransf"/>
    <property type="match status" value="1"/>
</dbReference>
<dbReference type="GO" id="GO:0005783">
    <property type="term" value="C:endoplasmic reticulum"/>
    <property type="evidence" value="ECO:0007669"/>
    <property type="project" value="TreeGrafter"/>
</dbReference>
<evidence type="ECO:0000313" key="5">
    <source>
        <dbReference type="EMBL" id="KAK1740741.1"/>
    </source>
</evidence>
<dbReference type="InterPro" id="IPR036424">
    <property type="entry name" value="UPP_synth-like_sf"/>
</dbReference>
<sequence length="388" mass="43517">MNRIYSCILLIEVASLLMPLITSFAPSSLIAAPLQTSKSTPRIRRYSLLQSHGTNLIDANGISKQTFNETLCIEEDESQFLNGFTTISKTNEATIETSSPTGELPRHIAFICDGNSRWSKRQSLPKSMGHAAGADKVINVIKALQRYLPSLDYSDDVSVYHESSSSQTTSTEHTTTTTTHHGTIEYCTLYAFSTENWSRSPEEINTIFKLMERIAIQYRSQQSVKSGKIQIDLLGNFEDERIPPGAKRELQRLQNESRDACNKRREKCGNSTNILTICLAINYGARADILQAAQKLAQAIASGEISPNDLAAMDESEISKRLCTAHIPDPDLIIRTSGETRLSNFLLWDAAYAELYFTDLLWPDFDEEALEEALVWYGKRKRRFGGRN</sequence>
<dbReference type="PANTHER" id="PTHR10291:SF43">
    <property type="entry name" value="DEHYDRODOLICHYL DIPHOSPHATE SYNTHASE COMPLEX SUBUNIT DHDDS"/>
    <property type="match status" value="1"/>
</dbReference>
<dbReference type="CDD" id="cd00475">
    <property type="entry name" value="Cis_IPPS"/>
    <property type="match status" value="1"/>
</dbReference>
<reference evidence="5" key="1">
    <citation type="submission" date="2023-06" db="EMBL/GenBank/DDBJ databases">
        <title>Survivors Of The Sea: Transcriptome response of Skeletonema marinoi to long-term dormancy.</title>
        <authorList>
            <person name="Pinder M.I.M."/>
            <person name="Kourtchenko O."/>
            <person name="Robertson E.K."/>
            <person name="Larsson T."/>
            <person name="Maumus F."/>
            <person name="Osuna-Cruz C.M."/>
            <person name="Vancaester E."/>
            <person name="Stenow R."/>
            <person name="Vandepoele K."/>
            <person name="Ploug H."/>
            <person name="Bruchert V."/>
            <person name="Godhe A."/>
            <person name="Topel M."/>
        </authorList>
    </citation>
    <scope>NUCLEOTIDE SEQUENCE</scope>
    <source>
        <strain evidence="5">R05AC</strain>
    </source>
</reference>
<dbReference type="PROSITE" id="PS01066">
    <property type="entry name" value="UPP_SYNTHASE"/>
    <property type="match status" value="1"/>
</dbReference>
<dbReference type="GO" id="GO:0016094">
    <property type="term" value="P:polyprenol biosynthetic process"/>
    <property type="evidence" value="ECO:0007669"/>
    <property type="project" value="TreeGrafter"/>
</dbReference>
<dbReference type="Gene3D" id="3.40.1180.10">
    <property type="entry name" value="Decaprenyl diphosphate synthase-like"/>
    <property type="match status" value="1"/>
</dbReference>
<evidence type="ECO:0000256" key="1">
    <source>
        <dbReference type="ARBA" id="ARBA00005432"/>
    </source>
</evidence>
<dbReference type="EMBL" id="JATAAI010000015">
    <property type="protein sequence ID" value="KAK1740741.1"/>
    <property type="molecule type" value="Genomic_DNA"/>
</dbReference>
<comment type="caution">
    <text evidence="5">The sequence shown here is derived from an EMBL/GenBank/DDBJ whole genome shotgun (WGS) entry which is preliminary data.</text>
</comment>
<accession>A0AAD9DAW1</accession>
<proteinExistence type="inferred from homology"/>
<evidence type="ECO:0000256" key="3">
    <source>
        <dbReference type="RuleBase" id="RU363018"/>
    </source>
</evidence>
<evidence type="ECO:0000313" key="6">
    <source>
        <dbReference type="Proteomes" id="UP001224775"/>
    </source>
</evidence>
<protein>
    <recommendedName>
        <fullName evidence="3">Alkyl transferase</fullName>
        <ecNumber evidence="3">2.5.1.-</ecNumber>
    </recommendedName>
</protein>
<dbReference type="InterPro" id="IPR018520">
    <property type="entry name" value="UPP_synth-like_CS"/>
</dbReference>
<dbReference type="EC" id="2.5.1.-" evidence="3"/>
<keyword evidence="6" id="KW-1185">Reference proteome</keyword>
<evidence type="ECO:0000256" key="4">
    <source>
        <dbReference type="SAM" id="SignalP"/>
    </source>
</evidence>
<feature type="signal peptide" evidence="4">
    <location>
        <begin position="1"/>
        <end position="23"/>
    </location>
</feature>
<evidence type="ECO:0000256" key="2">
    <source>
        <dbReference type="ARBA" id="ARBA00022679"/>
    </source>
</evidence>
<name>A0AAD9DAW1_9STRA</name>
<dbReference type="NCBIfam" id="TIGR00055">
    <property type="entry name" value="uppS"/>
    <property type="match status" value="1"/>
</dbReference>
<comment type="similarity">
    <text evidence="1 3">Belongs to the UPP synthase family.</text>
</comment>
<organism evidence="5 6">
    <name type="scientific">Skeletonema marinoi</name>
    <dbReference type="NCBI Taxonomy" id="267567"/>
    <lineage>
        <taxon>Eukaryota</taxon>
        <taxon>Sar</taxon>
        <taxon>Stramenopiles</taxon>
        <taxon>Ochrophyta</taxon>
        <taxon>Bacillariophyta</taxon>
        <taxon>Coscinodiscophyceae</taxon>
        <taxon>Thalassiosirophycidae</taxon>
        <taxon>Thalassiosirales</taxon>
        <taxon>Skeletonemataceae</taxon>
        <taxon>Skeletonema</taxon>
        <taxon>Skeletonema marinoi-dohrnii complex</taxon>
    </lineage>
</organism>
<keyword evidence="2 3" id="KW-0808">Transferase</keyword>
<dbReference type="SUPFAM" id="SSF64005">
    <property type="entry name" value="Undecaprenyl diphosphate synthase"/>
    <property type="match status" value="2"/>
</dbReference>
<dbReference type="GO" id="GO:0045547">
    <property type="term" value="F:ditrans,polycis-polyprenyl diphosphate synthase [(2E,6E)-farnesyl diphosphate specific] activity"/>
    <property type="evidence" value="ECO:0007669"/>
    <property type="project" value="TreeGrafter"/>
</dbReference>
<dbReference type="PANTHER" id="PTHR10291">
    <property type="entry name" value="DEHYDRODOLICHYL DIPHOSPHATE SYNTHASE FAMILY MEMBER"/>
    <property type="match status" value="1"/>
</dbReference>
<gene>
    <name evidence="5" type="ORF">QTG54_008836</name>
</gene>
<keyword evidence="4" id="KW-0732">Signal</keyword>
<dbReference type="AlphaFoldDB" id="A0AAD9DAW1"/>
<feature type="chain" id="PRO_5042247658" description="Alkyl transferase" evidence="4">
    <location>
        <begin position="24"/>
        <end position="388"/>
    </location>
</feature>
<dbReference type="Proteomes" id="UP001224775">
    <property type="component" value="Unassembled WGS sequence"/>
</dbReference>
<dbReference type="InterPro" id="IPR001441">
    <property type="entry name" value="UPP_synth-like"/>
</dbReference>
<dbReference type="HAMAP" id="MF_01139">
    <property type="entry name" value="ISPT"/>
    <property type="match status" value="1"/>
</dbReference>